<feature type="transmembrane region" description="Helical" evidence="9">
    <location>
        <begin position="1403"/>
        <end position="1422"/>
    </location>
</feature>
<dbReference type="PROSITE" id="PS50893">
    <property type="entry name" value="ABC_TRANSPORTER_2"/>
    <property type="match status" value="2"/>
</dbReference>
<keyword evidence="6" id="KW-0067">ATP-binding</keyword>
<feature type="transmembrane region" description="Helical" evidence="9">
    <location>
        <begin position="343"/>
        <end position="363"/>
    </location>
</feature>
<evidence type="ECO:0000256" key="9">
    <source>
        <dbReference type="SAM" id="Phobius"/>
    </source>
</evidence>
<feature type="transmembrane region" description="Helical" evidence="9">
    <location>
        <begin position="455"/>
        <end position="476"/>
    </location>
</feature>
<dbReference type="InterPro" id="IPR011527">
    <property type="entry name" value="ABC1_TM_dom"/>
</dbReference>
<dbReference type="SUPFAM" id="SSF90123">
    <property type="entry name" value="ABC transporter transmembrane region"/>
    <property type="match status" value="2"/>
</dbReference>
<feature type="transmembrane region" description="Helical" evidence="9">
    <location>
        <begin position="304"/>
        <end position="322"/>
    </location>
</feature>
<feature type="transmembrane region" description="Helical" evidence="9">
    <location>
        <begin position="1140"/>
        <end position="1163"/>
    </location>
</feature>
<keyword evidence="8 9" id="KW-0472">Membrane</keyword>
<feature type="transmembrane region" description="Helical" evidence="9">
    <location>
        <begin position="202"/>
        <end position="221"/>
    </location>
</feature>
<evidence type="ECO:0000259" key="11">
    <source>
        <dbReference type="PROSITE" id="PS50929"/>
    </source>
</evidence>
<keyword evidence="5" id="KW-0547">Nucleotide-binding</keyword>
<feature type="domain" description="ABC transporter" evidence="10">
    <location>
        <begin position="843"/>
        <end position="1084"/>
    </location>
</feature>
<keyword evidence="3 9" id="KW-0812">Transmembrane</keyword>
<accession>A0A8H4VPM3</accession>
<dbReference type="CDD" id="cd18604">
    <property type="entry name" value="ABC_6TM_VMR1_D2_like"/>
    <property type="match status" value="1"/>
</dbReference>
<dbReference type="Pfam" id="PF00664">
    <property type="entry name" value="ABC_membrane"/>
    <property type="match status" value="2"/>
</dbReference>
<evidence type="ECO:0000256" key="7">
    <source>
        <dbReference type="ARBA" id="ARBA00022989"/>
    </source>
</evidence>
<feature type="transmembrane region" description="Helical" evidence="9">
    <location>
        <begin position="179"/>
        <end position="196"/>
    </location>
</feature>
<dbReference type="SUPFAM" id="SSF52540">
    <property type="entry name" value="P-loop containing nucleoside triphosphate hydrolases"/>
    <property type="match status" value="2"/>
</dbReference>
<dbReference type="InterPro" id="IPR027417">
    <property type="entry name" value="P-loop_NTPase"/>
</dbReference>
<feature type="transmembrane region" description="Helical" evidence="9">
    <location>
        <begin position="138"/>
        <end position="158"/>
    </location>
</feature>
<feature type="domain" description="ABC transmembrane type-1" evidence="11">
    <location>
        <begin position="1144"/>
        <end position="1426"/>
    </location>
</feature>
<evidence type="ECO:0000256" key="6">
    <source>
        <dbReference type="ARBA" id="ARBA00022840"/>
    </source>
</evidence>
<evidence type="ECO:0000256" key="3">
    <source>
        <dbReference type="ARBA" id="ARBA00022692"/>
    </source>
</evidence>
<dbReference type="Proteomes" id="UP000521872">
    <property type="component" value="Unassembled WGS sequence"/>
</dbReference>
<keyword evidence="2" id="KW-0813">Transport</keyword>
<dbReference type="SMART" id="SM00382">
    <property type="entry name" value="AAA"/>
    <property type="match status" value="2"/>
</dbReference>
<name>A0A8H4VPM3_9AGAR</name>
<feature type="transmembrane region" description="Helical" evidence="9">
    <location>
        <begin position="643"/>
        <end position="667"/>
    </location>
</feature>
<dbReference type="CDD" id="cd18596">
    <property type="entry name" value="ABC_6TM_VMR1_D1_like"/>
    <property type="match status" value="1"/>
</dbReference>
<gene>
    <name evidence="12" type="ORF">D9613_006267</name>
</gene>
<evidence type="ECO:0000313" key="13">
    <source>
        <dbReference type="Proteomes" id="UP000521872"/>
    </source>
</evidence>
<dbReference type="InterPro" id="IPR050173">
    <property type="entry name" value="ABC_transporter_C-like"/>
</dbReference>
<dbReference type="InterPro" id="IPR003439">
    <property type="entry name" value="ABC_transporter-like_ATP-bd"/>
</dbReference>
<dbReference type="GO" id="GO:0016020">
    <property type="term" value="C:membrane"/>
    <property type="evidence" value="ECO:0007669"/>
    <property type="project" value="UniProtKB-SubCell"/>
</dbReference>
<evidence type="ECO:0000256" key="5">
    <source>
        <dbReference type="ARBA" id="ARBA00022741"/>
    </source>
</evidence>
<feature type="transmembrane region" description="Helical" evidence="9">
    <location>
        <begin position="1274"/>
        <end position="1298"/>
    </location>
</feature>
<dbReference type="Gene3D" id="1.20.1560.10">
    <property type="entry name" value="ABC transporter type 1, transmembrane domain"/>
    <property type="match status" value="2"/>
</dbReference>
<feature type="transmembrane region" description="Helical" evidence="9">
    <location>
        <begin position="30"/>
        <end position="55"/>
    </location>
</feature>
<feature type="transmembrane region" description="Helical" evidence="9">
    <location>
        <begin position="496"/>
        <end position="517"/>
    </location>
</feature>
<dbReference type="FunFam" id="1.20.1560.10:FF:000013">
    <property type="entry name" value="ABC transporter C family member 2"/>
    <property type="match status" value="1"/>
</dbReference>
<dbReference type="InterPro" id="IPR017871">
    <property type="entry name" value="ABC_transporter-like_CS"/>
</dbReference>
<dbReference type="PROSITE" id="PS50929">
    <property type="entry name" value="ABC_TM1F"/>
    <property type="match status" value="2"/>
</dbReference>
<dbReference type="PANTHER" id="PTHR24223">
    <property type="entry name" value="ATP-BINDING CASSETTE SUB-FAMILY C"/>
    <property type="match status" value="1"/>
</dbReference>
<dbReference type="FunFam" id="3.40.50.300:FF:000163">
    <property type="entry name" value="Multidrug resistance-associated protein member 4"/>
    <property type="match status" value="1"/>
</dbReference>
<comment type="subcellular location">
    <subcellularLocation>
        <location evidence="1">Membrane</location>
        <topology evidence="1">Multi-pass membrane protein</topology>
    </subcellularLocation>
</comment>
<evidence type="ECO:0000256" key="8">
    <source>
        <dbReference type="ARBA" id="ARBA00023136"/>
    </source>
</evidence>
<dbReference type="GO" id="GO:0005524">
    <property type="term" value="F:ATP binding"/>
    <property type="evidence" value="ECO:0007669"/>
    <property type="project" value="UniProtKB-KW"/>
</dbReference>
<dbReference type="CDD" id="cd03244">
    <property type="entry name" value="ABCC_MRP_domain2"/>
    <property type="match status" value="1"/>
</dbReference>
<organism evidence="12 13">
    <name type="scientific">Agrocybe pediades</name>
    <dbReference type="NCBI Taxonomy" id="84607"/>
    <lineage>
        <taxon>Eukaryota</taxon>
        <taxon>Fungi</taxon>
        <taxon>Dikarya</taxon>
        <taxon>Basidiomycota</taxon>
        <taxon>Agaricomycotina</taxon>
        <taxon>Agaricomycetes</taxon>
        <taxon>Agaricomycetidae</taxon>
        <taxon>Agaricales</taxon>
        <taxon>Agaricineae</taxon>
        <taxon>Strophariaceae</taxon>
        <taxon>Agrocybe</taxon>
    </lineage>
</organism>
<dbReference type="PROSITE" id="PS00211">
    <property type="entry name" value="ABC_TRANSPORTER_1"/>
    <property type="match status" value="1"/>
</dbReference>
<evidence type="ECO:0000256" key="1">
    <source>
        <dbReference type="ARBA" id="ARBA00004141"/>
    </source>
</evidence>
<dbReference type="InterPro" id="IPR003593">
    <property type="entry name" value="AAA+_ATPase"/>
</dbReference>
<evidence type="ECO:0008006" key="14">
    <source>
        <dbReference type="Google" id="ProtNLM"/>
    </source>
</evidence>
<evidence type="ECO:0000259" key="10">
    <source>
        <dbReference type="PROSITE" id="PS50893"/>
    </source>
</evidence>
<dbReference type="PANTHER" id="PTHR24223:SF356">
    <property type="entry name" value="ATP-BINDING CASSETTE TRANSPORTER ABC4"/>
    <property type="match status" value="1"/>
</dbReference>
<feature type="transmembrane region" description="Helical" evidence="9">
    <location>
        <begin position="1371"/>
        <end position="1391"/>
    </location>
</feature>
<reference evidence="12 13" key="1">
    <citation type="submission" date="2019-12" db="EMBL/GenBank/DDBJ databases">
        <authorList>
            <person name="Floudas D."/>
            <person name="Bentzer J."/>
            <person name="Ahren D."/>
            <person name="Johansson T."/>
            <person name="Persson P."/>
            <person name="Tunlid A."/>
        </authorList>
    </citation>
    <scope>NUCLEOTIDE SEQUENCE [LARGE SCALE GENOMIC DNA]</scope>
    <source>
        <strain evidence="12 13">CBS 102.39</strain>
    </source>
</reference>
<proteinExistence type="predicted"/>
<feature type="domain" description="ABC transmembrane type-1" evidence="11">
    <location>
        <begin position="457"/>
        <end position="785"/>
    </location>
</feature>
<sequence>MEVTCMIVGLVITIPRYAFNERCIVLNSPFGLRFFSSAAIAFQSILFVLTIYRFIQDIRSGWATVPLANLVVRDGTWVFLLFLCAFFSLGYGPSVHFADPVYIRDLLDAVEITQGFGREANKQDGLTVVNAPAVLNTYGGGTIGFQAILFGLTIYRTVQDLRSGWTTTPLGKLLVRDGTWAFLLFLSVQFAVYYFINNLYKRLFFPWMWTICAFCGCRMVLNIRKYTSTESEKRVANIERIPMTDPEAFKLESEVFCDDMKRLPRWLTNRTVWYCANDLMSMSAAIAFAQSFLSFFGSQRWRTFAARSHNLVVNSLLAVYVYRDLWPLATYTLEPIDKEQAMLWYKIAVVSVLGLVIPLFMPYHYIPIDPLNPLPKTNPEQTASWISALTYSYLDPLISLANNVPHLRHDQLPPLADYDYAEYLARSSFPSIDPPAGGTRRHIFFGLFWYFRKEYTIAITSFVVTSCLTFTAPIGINKTLAYLENGTMDATIKPWFWILLMLVGPLLHSMTEHWNLFVQTKIRVRIQAVLTQLVFEQSLRMRVKAEMPSDASIPSASELLVVGANEVVPTPSLSDIQQPEDGISTPSTAHVLSVVSAPVPAKKSAGDAENLIGKINNLVSSDLDTIVEGTDLFSLPLFIPLQIILSIVFLYKVLGWSAILGLLTMIATGPIGGYTGKIVHDMQIIKMKLTDARVQSISEAVGVLRMIKMFGWEGKMSKQLAEKREEELAWLWKTKGVRLAGVLTSLFIPTLAMLVTYAAHTMLMKEDLTASKIFSSMAVFTILQNELYEASHHPGLLIEAKVSLDRINEFIYDAELLDKFSSAPVTSSSAHPNGAEFDNNARIGFKNATFSWSKEDRDGTLTPSSRTFRLRINGELFFKPNCINLIIGPTGVGKTSVLMALLGEMHFIPSVADSWFNLPRAGGIAYAAQESWVQNATIKQNILFGSQYDEERYRKVIRQCALERDLELLDAGDNTEVGERGLTLSGGQKARVTLARAIYSSASIILLDDILAALDVHTSAWIVDQCLQGDLIKGRTVILVTHNIALAGPVAEFIVSLGINGSITQYEGPKVKEMFGGNPVPSHDRKVEEQNFSVVAETPQTAAEALSEGKLVVAEEIVEGHIKWNSMQLLLSALGGNHPITFLLIWLSGMIIAEVLLTLQPWFLGVWGSQYEKMAPSDVNLAFYIPALALLVIASITITGATYFYFQYQTIGASRIIHEKLVDSVFTSTLRWLDETPTARIIARCTQDIRSVDGPVTYSVIRSMDKFIGMLAKLAAIVFFTPVFVFPGTAVGLLGAYFGNRYLRTQLSVKREMRQVHHLVYASPPHFSEALHGLVSIRAYGAEAAFARETYRRTDHFSRTARVSWAANRWIGFRIDALGAVFTSGLAFYLVYGNTATAANAGFSLTMSVGFCGCIFMLIRMFNDLEVQANSLERIQGYIDIEHEPNPTKMGEPPAAWPTSGDIRVVDFSARYSKSGPKVLHDLTFHIASGERVGVVGRTGSGKSSLTLALLRCILTEGTVYYDGVATDKLNLDALRSNVTIIPQVPELLSGTLRQNLDPFGQNDDATLNNALRASGLFSLQDDSTEVHLTLESNIAGAGANLSIGQRQIIALARAMVRGTTSAIDYKTDAVIQSTLRSQLGSDVTVITIAHRLQTIMDADKIMVLDAGRMVEFDSPKNLLAKSGGAFKTMPFSVSKSYLALNRYQDFPPFLTTQHYLWMSVSKLSFLSLFPEIREIIYTLHLTILEEPPSHSDKKQNRIQPLRPDRNRVADRYYTESCNFYSDPATVYPRSLVLLLLNKEINQEVSSLIKFLTNHSKSELRYELDIEIAREREVYPTWLLLPIRFEDGIPIPEVHVTIRNTGQCVASEWPYGNAGVYPMSWSLLALLERFLERGPGFIPLNYGHPAKVEERKTITNASEQPAGTSTTTPLNRKAKWKLGTKRLLSRFSEALRSKNRGPTITVAATPNASQDENYATASLSSTQEVTSSDIPRIRIDKLIIDVSTELDPGQSYLPLDSEWRWPFREWIIDLDAVEYDEDGQLSTEYLRILEHPEPSDLHPGLFGKVVHPKDVARWLDYMLDYIFIKGMEPYNLAHLEYIQPRLGTLILRCEGEERKRWEMPSDERD</sequence>
<feature type="transmembrane region" description="Helical" evidence="9">
    <location>
        <begin position="76"/>
        <end position="98"/>
    </location>
</feature>
<keyword evidence="4" id="KW-0677">Repeat</keyword>
<evidence type="ECO:0000256" key="2">
    <source>
        <dbReference type="ARBA" id="ARBA00022448"/>
    </source>
</evidence>
<keyword evidence="7 9" id="KW-1133">Transmembrane helix</keyword>
<protein>
    <recommendedName>
        <fullName evidence="14">ATP-binding cassette transporter</fullName>
    </recommendedName>
</protein>
<feature type="transmembrane region" description="Helical" evidence="9">
    <location>
        <begin position="739"/>
        <end position="759"/>
    </location>
</feature>
<feature type="transmembrane region" description="Helical" evidence="9">
    <location>
        <begin position="271"/>
        <end position="292"/>
    </location>
</feature>
<dbReference type="CDD" id="cd03250">
    <property type="entry name" value="ABCC_MRP_domain1"/>
    <property type="match status" value="1"/>
</dbReference>
<dbReference type="EMBL" id="JAACJL010000030">
    <property type="protein sequence ID" value="KAF4617683.1"/>
    <property type="molecule type" value="Genomic_DNA"/>
</dbReference>
<evidence type="ECO:0000313" key="12">
    <source>
        <dbReference type="EMBL" id="KAF4617683.1"/>
    </source>
</evidence>
<feature type="transmembrane region" description="Helical" evidence="9">
    <location>
        <begin position="1183"/>
        <end position="1206"/>
    </location>
</feature>
<dbReference type="GO" id="GO:0140359">
    <property type="term" value="F:ABC-type transporter activity"/>
    <property type="evidence" value="ECO:0007669"/>
    <property type="project" value="InterPro"/>
</dbReference>
<feature type="domain" description="ABC transporter" evidence="10">
    <location>
        <begin position="1463"/>
        <end position="1692"/>
    </location>
</feature>
<dbReference type="Pfam" id="PF00005">
    <property type="entry name" value="ABC_tran"/>
    <property type="match status" value="2"/>
</dbReference>
<dbReference type="GO" id="GO:0016887">
    <property type="term" value="F:ATP hydrolysis activity"/>
    <property type="evidence" value="ECO:0007669"/>
    <property type="project" value="InterPro"/>
</dbReference>
<dbReference type="Gene3D" id="3.40.50.300">
    <property type="entry name" value="P-loop containing nucleotide triphosphate hydrolases"/>
    <property type="match status" value="2"/>
</dbReference>
<keyword evidence="13" id="KW-1185">Reference proteome</keyword>
<comment type="caution">
    <text evidence="12">The sequence shown here is derived from an EMBL/GenBank/DDBJ whole genome shotgun (WGS) entry which is preliminary data.</text>
</comment>
<dbReference type="InterPro" id="IPR036640">
    <property type="entry name" value="ABC1_TM_sf"/>
</dbReference>
<evidence type="ECO:0000256" key="4">
    <source>
        <dbReference type="ARBA" id="ARBA00022737"/>
    </source>
</evidence>